<dbReference type="Gene3D" id="3.60.21.10">
    <property type="match status" value="1"/>
</dbReference>
<dbReference type="GO" id="GO:0016787">
    <property type="term" value="F:hydrolase activity"/>
    <property type="evidence" value="ECO:0007669"/>
    <property type="project" value="UniProtKB-UniRule"/>
</dbReference>
<comment type="caution">
    <text evidence="3">The sequence shown here is derived from an EMBL/GenBank/DDBJ whole genome shotgun (WGS) entry which is preliminary data.</text>
</comment>
<protein>
    <recommendedName>
        <fullName evidence="1">Phosphoesterase</fullName>
        <ecNumber evidence="1">3.1.4.-</ecNumber>
    </recommendedName>
</protein>
<dbReference type="Gene3D" id="1.10.3210.10">
    <property type="entry name" value="Hypothetical protein af1432"/>
    <property type="match status" value="1"/>
</dbReference>
<keyword evidence="1" id="KW-0479">Metal-binding</keyword>
<name>A0A8J8PDE2_9ARCH</name>
<dbReference type="RefSeq" id="WP_400195020.1">
    <property type="nucleotide sequence ID" value="NZ_CAYAYE010000010.1"/>
</dbReference>
<dbReference type="AlphaFoldDB" id="A0A8J8PDE2"/>
<dbReference type="InterPro" id="IPR007899">
    <property type="entry name" value="CHAD_dom"/>
</dbReference>
<dbReference type="SMART" id="SM00880">
    <property type="entry name" value="CHAD"/>
    <property type="match status" value="1"/>
</dbReference>
<dbReference type="Pfam" id="PF21447">
    <property type="entry name" value="Ppx-GppA_III"/>
    <property type="match status" value="1"/>
</dbReference>
<dbReference type="PROSITE" id="PS51708">
    <property type="entry name" value="CHAD"/>
    <property type="match status" value="1"/>
</dbReference>
<dbReference type="InterPro" id="IPR048950">
    <property type="entry name" value="Ppx_GppA_C"/>
</dbReference>
<feature type="domain" description="CHAD" evidence="2">
    <location>
        <begin position="1"/>
        <end position="272"/>
    </location>
</feature>
<dbReference type="InterPro" id="IPR029052">
    <property type="entry name" value="Metallo-depent_PP-like"/>
</dbReference>
<dbReference type="Pfam" id="PF12850">
    <property type="entry name" value="Metallophos_2"/>
    <property type="match status" value="1"/>
</dbReference>
<dbReference type="NCBIfam" id="TIGR00040">
    <property type="entry name" value="yfcE"/>
    <property type="match status" value="1"/>
</dbReference>
<dbReference type="InterPro" id="IPR000979">
    <property type="entry name" value="Phosphodiesterase_MJ0936/Vps29"/>
</dbReference>
<dbReference type="EC" id="3.1.4.-" evidence="1"/>
<dbReference type="GO" id="GO:0046872">
    <property type="term" value="F:metal ion binding"/>
    <property type="evidence" value="ECO:0007669"/>
    <property type="project" value="UniProtKB-KW"/>
</dbReference>
<gene>
    <name evidence="3" type="ORF">A3207_04405</name>
</gene>
<evidence type="ECO:0000256" key="1">
    <source>
        <dbReference type="RuleBase" id="RU362039"/>
    </source>
</evidence>
<comment type="similarity">
    <text evidence="1">Belongs to the metallophosphoesterase superfamily. YfcE family.</text>
</comment>
<accession>A0A8J8PDE2</accession>
<dbReference type="SUPFAM" id="SSF56300">
    <property type="entry name" value="Metallo-dependent phosphatases"/>
    <property type="match status" value="1"/>
</dbReference>
<dbReference type="Pfam" id="PF05235">
    <property type="entry name" value="CHAD"/>
    <property type="match status" value="1"/>
</dbReference>
<dbReference type="Proteomes" id="UP000752814">
    <property type="component" value="Unassembled WGS sequence"/>
</dbReference>
<dbReference type="Gene3D" id="1.40.20.10">
    <property type="entry name" value="CHAD domain"/>
    <property type="match status" value="1"/>
</dbReference>
<dbReference type="PANTHER" id="PTHR39339:SF1">
    <property type="entry name" value="CHAD DOMAIN-CONTAINING PROTEIN"/>
    <property type="match status" value="1"/>
</dbReference>
<comment type="cofactor">
    <cofactor evidence="1">
        <name>a divalent metal cation</name>
        <dbReference type="ChEBI" id="CHEBI:60240"/>
    </cofactor>
</comment>
<proteinExistence type="inferred from homology"/>
<sequence>MGKTESLQDLAVQTLLEPAETLLKLSSLKNFEEEDIHDIRVASRRLRTGIPIFSSCFEGKEAAKWLKALKSLTNSLGDARDSDVFIKYLSRYENQPLTEIVERLKVSREKSYIFAKKRISQMHKSGILEDIISNLKEINCSDKNCYSLGLANICVRYSAVEKYSRNLDDVYDKTGHHKMRIAVKKFRYCLEVFSPLFDDKLSAELASLKELQDSLGKMHDFDVFLEKIPEIIRESVFEGADVDKILELQDLLLKSCRESRDRLYTETRKVWDRLNDEYYKEHLTAKFEENLPDCLKEMQSQKLMIVSDIHGSYDSLVKALNDAICRGVGGILCLGDISGRGDTDACLRLLKQNNAICIHGNYDLATAEIYWSSEFFKSRYDLKDSMKNISLESINEILTFPSRLRLKISDKRILMVHDSPAGGKERLGPKTPADRLACLADMSQADIILMGHSHLPFVRRVNEVLFINPGSIGNIKDSDARPSYAVLDVSTGEAEIIKLDDEFSEISSRCRLEDIHTEDRKKNAEMSGGIDDVFRLAEDLDINISHAAAVARLSSNIFCNTCGLHKLYEDDLTLLQYAAILHDAGWLMGKRDHEKNSYKIIMDLSLPVSSNDKNIIACIARYHRGNLPELNDPEIKDVSNTDLDRILRLAGILRIADDIANQTDMEEITNCPVINGRLEIFLSQKTDDIFLKKNDLFEKVFKYKVEVL</sequence>
<reference evidence="3" key="1">
    <citation type="submission" date="2016-03" db="EMBL/GenBank/DDBJ databases">
        <authorList>
            <person name="Borrel G."/>
            <person name="Mccann A."/>
            <person name="O'Toole P.W."/>
        </authorList>
    </citation>
    <scope>NUCLEOTIDE SEQUENCE</scope>
    <source>
        <strain evidence="3">183</strain>
    </source>
</reference>
<dbReference type="InterPro" id="IPR024654">
    <property type="entry name" value="Calcineurin-like_PHP_lpxH"/>
</dbReference>
<dbReference type="InterPro" id="IPR038186">
    <property type="entry name" value="CHAD_dom_sf"/>
</dbReference>
<dbReference type="InterPro" id="IPR003607">
    <property type="entry name" value="HD/PDEase_dom"/>
</dbReference>
<dbReference type="SUPFAM" id="SSF109604">
    <property type="entry name" value="HD-domain/PDEase-like"/>
    <property type="match status" value="1"/>
</dbReference>
<evidence type="ECO:0000259" key="2">
    <source>
        <dbReference type="PROSITE" id="PS51708"/>
    </source>
</evidence>
<evidence type="ECO:0000313" key="4">
    <source>
        <dbReference type="Proteomes" id="UP000752814"/>
    </source>
</evidence>
<dbReference type="CDD" id="cd00077">
    <property type="entry name" value="HDc"/>
    <property type="match status" value="1"/>
</dbReference>
<organism evidence="3 4">
    <name type="scientific">Candidatus Methanomassiliicoccus intestinalis</name>
    <dbReference type="NCBI Taxonomy" id="1406512"/>
    <lineage>
        <taxon>Archaea</taxon>
        <taxon>Methanobacteriati</taxon>
        <taxon>Thermoplasmatota</taxon>
        <taxon>Thermoplasmata</taxon>
        <taxon>Methanomassiliicoccales</taxon>
        <taxon>Methanomassiliicoccaceae</taxon>
        <taxon>Methanomassiliicoccus</taxon>
    </lineage>
</organism>
<dbReference type="EMBL" id="LVVT01000022">
    <property type="protein sequence ID" value="TQS81647.1"/>
    <property type="molecule type" value="Genomic_DNA"/>
</dbReference>
<dbReference type="PANTHER" id="PTHR39339">
    <property type="entry name" value="SLR1444 PROTEIN"/>
    <property type="match status" value="1"/>
</dbReference>
<evidence type="ECO:0000313" key="3">
    <source>
        <dbReference type="EMBL" id="TQS81647.1"/>
    </source>
</evidence>